<reference evidence="1 2" key="1">
    <citation type="submission" date="2015-11" db="EMBL/GenBank/DDBJ databases">
        <title>Long Read and Single Molecule DNA Sequencing Simplifies Genome Assembly and TAL Effector Gene Analysis of Xanthomonas translucens.</title>
        <authorList>
            <person name="Peng Z."/>
            <person name="Hu Y."/>
            <person name="Xie J."/>
            <person name="Potnis N."/>
            <person name="Akhunova A."/>
            <person name="Jones J."/>
            <person name="Liu Z."/>
            <person name="White F."/>
            <person name="Liu S."/>
        </authorList>
    </citation>
    <scope>NUCLEOTIDE SEQUENCE [LARGE SCALE GENOMIC DNA]</scope>
    <source>
        <strain evidence="1 2">B1</strain>
    </source>
</reference>
<dbReference type="SUPFAM" id="SSF52833">
    <property type="entry name" value="Thioredoxin-like"/>
    <property type="match status" value="1"/>
</dbReference>
<sequence>MLLLAIGGGLQTWWRSGPSATLAASDPRRLTSADGSVMLAADGCGYCRRQQADVERVQVRYRVLDVEQEQGRRAAAALGREGVPITAIGQHVIDGYRIADDRGAALDVHLLPLG</sequence>
<gene>
    <name evidence="1" type="ORF">ATB53_03255</name>
</gene>
<dbReference type="InterPro" id="IPR036249">
    <property type="entry name" value="Thioredoxin-like_sf"/>
</dbReference>
<evidence type="ECO:0000313" key="1">
    <source>
        <dbReference type="EMBL" id="KWV15115.1"/>
    </source>
</evidence>
<dbReference type="EMBL" id="LNTA01000070">
    <property type="protein sequence ID" value="KWV15115.1"/>
    <property type="molecule type" value="Genomic_DNA"/>
</dbReference>
<dbReference type="Gene3D" id="3.40.30.10">
    <property type="entry name" value="Glutaredoxin"/>
    <property type="match status" value="1"/>
</dbReference>
<evidence type="ECO:0000313" key="2">
    <source>
        <dbReference type="Proteomes" id="UP000055854"/>
    </source>
</evidence>
<protein>
    <submittedName>
        <fullName evidence="1">NrdH-redoxin</fullName>
    </submittedName>
</protein>
<dbReference type="Proteomes" id="UP000055854">
    <property type="component" value="Unassembled WGS sequence"/>
</dbReference>
<accession>A0A109HN79</accession>
<dbReference type="RefSeq" id="WP_060747972.1">
    <property type="nucleotide sequence ID" value="NZ_LNTA01000070.1"/>
</dbReference>
<comment type="caution">
    <text evidence="1">The sequence shown here is derived from an EMBL/GenBank/DDBJ whole genome shotgun (WGS) entry which is preliminary data.</text>
</comment>
<dbReference type="OrthoDB" id="8991911at2"/>
<organism evidence="1 2">
    <name type="scientific">Xanthomonas campestris pv. translucens</name>
    <dbReference type="NCBI Taxonomy" id="343"/>
    <lineage>
        <taxon>Bacteria</taxon>
        <taxon>Pseudomonadati</taxon>
        <taxon>Pseudomonadota</taxon>
        <taxon>Gammaproteobacteria</taxon>
        <taxon>Lysobacterales</taxon>
        <taxon>Lysobacteraceae</taxon>
        <taxon>Xanthomonas</taxon>
        <taxon>Xanthomonas translucens group</taxon>
    </lineage>
</organism>
<dbReference type="AlphaFoldDB" id="A0A109HN79"/>
<name>A0A109HN79_XANCT</name>
<proteinExistence type="predicted"/>